<dbReference type="InterPro" id="IPR011016">
    <property type="entry name" value="Znf_RING-CH"/>
</dbReference>
<gene>
    <name evidence="6" type="ORF">METZ01_LOCUS140996</name>
</gene>
<evidence type="ECO:0000256" key="1">
    <source>
        <dbReference type="ARBA" id="ARBA00022723"/>
    </source>
</evidence>
<dbReference type="AlphaFoldDB" id="A0A381ZH33"/>
<keyword evidence="4" id="KW-0812">Transmembrane</keyword>
<dbReference type="EMBL" id="UINC01021164">
    <property type="protein sequence ID" value="SVA88142.1"/>
    <property type="molecule type" value="Genomic_DNA"/>
</dbReference>
<keyword evidence="4" id="KW-1133">Transmembrane helix</keyword>
<reference evidence="6" key="1">
    <citation type="submission" date="2018-05" db="EMBL/GenBank/DDBJ databases">
        <authorList>
            <person name="Lanie J.A."/>
            <person name="Ng W.-L."/>
            <person name="Kazmierczak K.M."/>
            <person name="Andrzejewski T.M."/>
            <person name="Davidsen T.M."/>
            <person name="Wayne K.J."/>
            <person name="Tettelin H."/>
            <person name="Glass J.I."/>
            <person name="Rusch D."/>
            <person name="Podicherti R."/>
            <person name="Tsui H.-C.T."/>
            <person name="Winkler M.E."/>
        </authorList>
    </citation>
    <scope>NUCLEOTIDE SEQUENCE</scope>
</reference>
<proteinExistence type="predicted"/>
<keyword evidence="2" id="KW-0863">Zinc-finger</keyword>
<evidence type="ECO:0000259" key="5">
    <source>
        <dbReference type="PROSITE" id="PS51292"/>
    </source>
</evidence>
<name>A0A381ZH33_9ZZZZ</name>
<dbReference type="Gene3D" id="3.30.40.10">
    <property type="entry name" value="Zinc/RING finger domain, C3HC4 (zinc finger)"/>
    <property type="match status" value="1"/>
</dbReference>
<evidence type="ECO:0000256" key="4">
    <source>
        <dbReference type="SAM" id="Phobius"/>
    </source>
</evidence>
<evidence type="ECO:0000256" key="2">
    <source>
        <dbReference type="ARBA" id="ARBA00022771"/>
    </source>
</evidence>
<accession>A0A381ZH33</accession>
<dbReference type="SUPFAM" id="SSF57850">
    <property type="entry name" value="RING/U-box"/>
    <property type="match status" value="1"/>
</dbReference>
<dbReference type="PROSITE" id="PS51292">
    <property type="entry name" value="ZF_RING_CH"/>
    <property type="match status" value="1"/>
</dbReference>
<evidence type="ECO:0000313" key="6">
    <source>
        <dbReference type="EMBL" id="SVA88142.1"/>
    </source>
</evidence>
<dbReference type="InterPro" id="IPR013083">
    <property type="entry name" value="Znf_RING/FYVE/PHD"/>
</dbReference>
<feature type="transmembrane region" description="Helical" evidence="4">
    <location>
        <begin position="82"/>
        <end position="105"/>
    </location>
</feature>
<sequence length="176" mass="21140">MLCCSPKVSEYCFMCYGNNKVRKLYKVCRCNTYVHSDCLIYWIYNRPNKKNLKCDICLEKYQNVSLTNAYFQSQFIFLLYKVIHILMELYVNYLHILSLCASFITKTIQKSFILSICLYCFVIFPLNIYVKILSTLEKKISINLQYMTQLCKPSIKFTENKYYKFYFQSPLFENLQ</sequence>
<keyword evidence="3" id="KW-0862">Zinc</keyword>
<keyword evidence="4" id="KW-0472">Membrane</keyword>
<protein>
    <recommendedName>
        <fullName evidence="5">RING-CH-type domain-containing protein</fullName>
    </recommendedName>
</protein>
<feature type="domain" description="RING-CH-type" evidence="5">
    <location>
        <begin position="4"/>
        <end position="64"/>
    </location>
</feature>
<dbReference type="GO" id="GO:0008270">
    <property type="term" value="F:zinc ion binding"/>
    <property type="evidence" value="ECO:0007669"/>
    <property type="project" value="UniProtKB-KW"/>
</dbReference>
<dbReference type="Pfam" id="PF12906">
    <property type="entry name" value="RINGv"/>
    <property type="match status" value="1"/>
</dbReference>
<evidence type="ECO:0000256" key="3">
    <source>
        <dbReference type="ARBA" id="ARBA00022833"/>
    </source>
</evidence>
<feature type="transmembrane region" description="Helical" evidence="4">
    <location>
        <begin position="111"/>
        <end position="130"/>
    </location>
</feature>
<organism evidence="6">
    <name type="scientific">marine metagenome</name>
    <dbReference type="NCBI Taxonomy" id="408172"/>
    <lineage>
        <taxon>unclassified sequences</taxon>
        <taxon>metagenomes</taxon>
        <taxon>ecological metagenomes</taxon>
    </lineage>
</organism>
<keyword evidence="1" id="KW-0479">Metal-binding</keyword>